<dbReference type="InterPro" id="IPR050270">
    <property type="entry name" value="DegV_domain_contain"/>
</dbReference>
<name>A0A9D0Z5N6_9FIRM</name>
<dbReference type="Gene3D" id="3.40.50.10170">
    <property type="match status" value="1"/>
</dbReference>
<evidence type="ECO:0000313" key="3">
    <source>
        <dbReference type="Proteomes" id="UP000886874"/>
    </source>
</evidence>
<dbReference type="Pfam" id="PF02645">
    <property type="entry name" value="DegV"/>
    <property type="match status" value="1"/>
</dbReference>
<dbReference type="PANTHER" id="PTHR33434">
    <property type="entry name" value="DEGV DOMAIN-CONTAINING PROTEIN DR_1986-RELATED"/>
    <property type="match status" value="1"/>
</dbReference>
<evidence type="ECO:0000256" key="1">
    <source>
        <dbReference type="ARBA" id="ARBA00023121"/>
    </source>
</evidence>
<reference evidence="2" key="1">
    <citation type="submission" date="2020-10" db="EMBL/GenBank/DDBJ databases">
        <authorList>
            <person name="Gilroy R."/>
        </authorList>
    </citation>
    <scope>NUCLEOTIDE SEQUENCE</scope>
    <source>
        <strain evidence="2">ChiSjej2B20-13462</strain>
    </source>
</reference>
<dbReference type="PANTHER" id="PTHR33434:SF2">
    <property type="entry name" value="FATTY ACID-BINDING PROTEIN TM_1468"/>
    <property type="match status" value="1"/>
</dbReference>
<gene>
    <name evidence="2" type="ORF">IAA67_05090</name>
</gene>
<protein>
    <submittedName>
        <fullName evidence="2">DegV family protein</fullName>
    </submittedName>
</protein>
<evidence type="ECO:0000313" key="2">
    <source>
        <dbReference type="EMBL" id="HIQ69686.1"/>
    </source>
</evidence>
<dbReference type="Proteomes" id="UP000886874">
    <property type="component" value="Unassembled WGS sequence"/>
</dbReference>
<comment type="caution">
    <text evidence="2">The sequence shown here is derived from an EMBL/GenBank/DDBJ whole genome shotgun (WGS) entry which is preliminary data.</text>
</comment>
<dbReference type="InterPro" id="IPR043168">
    <property type="entry name" value="DegV_C"/>
</dbReference>
<accession>A0A9D0Z5N6</accession>
<dbReference type="AlphaFoldDB" id="A0A9D0Z5N6"/>
<organism evidence="2 3">
    <name type="scientific">Candidatus Avoscillospira stercorigallinarum</name>
    <dbReference type="NCBI Taxonomy" id="2840708"/>
    <lineage>
        <taxon>Bacteria</taxon>
        <taxon>Bacillati</taxon>
        <taxon>Bacillota</taxon>
        <taxon>Clostridia</taxon>
        <taxon>Eubacteriales</taxon>
        <taxon>Oscillospiraceae</taxon>
        <taxon>Oscillospiraceae incertae sedis</taxon>
        <taxon>Candidatus Avoscillospira</taxon>
    </lineage>
</organism>
<proteinExistence type="predicted"/>
<dbReference type="EMBL" id="DVFN01000076">
    <property type="protein sequence ID" value="HIQ69686.1"/>
    <property type="molecule type" value="Genomic_DNA"/>
</dbReference>
<dbReference type="GO" id="GO:0008289">
    <property type="term" value="F:lipid binding"/>
    <property type="evidence" value="ECO:0007669"/>
    <property type="project" value="UniProtKB-KW"/>
</dbReference>
<dbReference type="NCBIfam" id="TIGR00762">
    <property type="entry name" value="DegV"/>
    <property type="match status" value="1"/>
</dbReference>
<dbReference type="SUPFAM" id="SSF82549">
    <property type="entry name" value="DAK1/DegV-like"/>
    <property type="match status" value="1"/>
</dbReference>
<dbReference type="Gene3D" id="3.30.1180.10">
    <property type="match status" value="1"/>
</dbReference>
<dbReference type="InterPro" id="IPR003797">
    <property type="entry name" value="DegV"/>
</dbReference>
<dbReference type="PROSITE" id="PS51482">
    <property type="entry name" value="DEGV"/>
    <property type="match status" value="1"/>
</dbReference>
<sequence>MNIKITSDSTCDLSREQRKRYQIELVPLAVAMDGRDYHDGVDIEPEDIYAHVAQGGGLPVTAAVNAAGYEAVFARYAGDYDAVIHINISADFSSCHQNAVLAAQQFDNVYVVDSRNLSTGHGLVVLRAAELAEAGIPAGQIVETLRAMTGRVDASFILEQLKYLQKGGRCSAAAVLGANLLKLKPCIEVRDGKMGVGKKYRGSFAHCLESYITDRLANRDDLDLRRVFVTHSGVEPEILQLALDTVRRLQTFEEVCVTRAGCTVSSHCGPGTIGVLYVHKA</sequence>
<reference evidence="2" key="2">
    <citation type="journal article" date="2021" name="PeerJ">
        <title>Extensive microbial diversity within the chicken gut microbiome revealed by metagenomics and culture.</title>
        <authorList>
            <person name="Gilroy R."/>
            <person name="Ravi A."/>
            <person name="Getino M."/>
            <person name="Pursley I."/>
            <person name="Horton D.L."/>
            <person name="Alikhan N.F."/>
            <person name="Baker D."/>
            <person name="Gharbi K."/>
            <person name="Hall N."/>
            <person name="Watson M."/>
            <person name="Adriaenssens E.M."/>
            <person name="Foster-Nyarko E."/>
            <person name="Jarju S."/>
            <person name="Secka A."/>
            <person name="Antonio M."/>
            <person name="Oren A."/>
            <person name="Chaudhuri R.R."/>
            <person name="La Ragione R."/>
            <person name="Hildebrand F."/>
            <person name="Pallen M.J."/>
        </authorList>
    </citation>
    <scope>NUCLEOTIDE SEQUENCE</scope>
    <source>
        <strain evidence="2">ChiSjej2B20-13462</strain>
    </source>
</reference>
<keyword evidence="1" id="KW-0446">Lipid-binding</keyword>